<dbReference type="SMART" id="SM00764">
    <property type="entry name" value="Citrate_ly_lig"/>
    <property type="match status" value="1"/>
</dbReference>
<dbReference type="GO" id="GO:0008771">
    <property type="term" value="F:[citrate (pro-3S)-lyase] ligase activity"/>
    <property type="evidence" value="ECO:0007669"/>
    <property type="project" value="UniProtKB-EC"/>
</dbReference>
<keyword evidence="2 3" id="KW-0067">ATP-binding</keyword>
<keyword evidence="1 3" id="KW-0547">Nucleotide-binding</keyword>
<keyword evidence="6" id="KW-1185">Reference proteome</keyword>
<evidence type="ECO:0000259" key="4">
    <source>
        <dbReference type="SMART" id="SM00764"/>
    </source>
</evidence>
<dbReference type="NCBIfam" id="TIGR00125">
    <property type="entry name" value="cyt_tran_rel"/>
    <property type="match status" value="1"/>
</dbReference>
<dbReference type="InterPro" id="IPR013166">
    <property type="entry name" value="Citrate_lyase_ligase_C"/>
</dbReference>
<evidence type="ECO:0000256" key="2">
    <source>
        <dbReference type="ARBA" id="ARBA00022840"/>
    </source>
</evidence>
<dbReference type="PIRSF" id="PIRSF005751">
    <property type="entry name" value="Acet_citr_lig"/>
    <property type="match status" value="1"/>
</dbReference>
<dbReference type="Gene3D" id="3.40.50.620">
    <property type="entry name" value="HUPs"/>
    <property type="match status" value="1"/>
</dbReference>
<dbReference type="InterPro" id="IPR004821">
    <property type="entry name" value="Cyt_trans-like"/>
</dbReference>
<dbReference type="PANTHER" id="PTHR40599">
    <property type="entry name" value="[CITRATE [PRO-3S]-LYASE] LIGASE"/>
    <property type="match status" value="1"/>
</dbReference>
<evidence type="ECO:0000256" key="3">
    <source>
        <dbReference type="PIRNR" id="PIRNR005751"/>
    </source>
</evidence>
<evidence type="ECO:0000313" key="6">
    <source>
        <dbReference type="Proteomes" id="UP001596158"/>
    </source>
</evidence>
<dbReference type="InterPro" id="IPR005216">
    <property type="entry name" value="Citrate_lyase_ligase"/>
</dbReference>
<dbReference type="Pfam" id="PF08218">
    <property type="entry name" value="Citrate_ly_lig"/>
    <property type="match status" value="1"/>
</dbReference>
<dbReference type="PANTHER" id="PTHR40599:SF1">
    <property type="entry name" value="[CITRATE [PRO-3S]-LYASE] LIGASE"/>
    <property type="match status" value="1"/>
</dbReference>
<organism evidence="5 6">
    <name type="scientific">Weissella sagaensis</name>
    <dbReference type="NCBI Taxonomy" id="2559928"/>
    <lineage>
        <taxon>Bacteria</taxon>
        <taxon>Bacillati</taxon>
        <taxon>Bacillota</taxon>
        <taxon>Bacilli</taxon>
        <taxon>Lactobacillales</taxon>
        <taxon>Lactobacillaceae</taxon>
        <taxon>Weissella</taxon>
    </lineage>
</organism>
<dbReference type="EC" id="6.2.1.22" evidence="3"/>
<dbReference type="RefSeq" id="WP_042492769.1">
    <property type="nucleotide sequence ID" value="NZ_BJDT01000005.1"/>
</dbReference>
<dbReference type="NCBIfam" id="TIGR00124">
    <property type="entry name" value="cit_ly_ligase"/>
    <property type="match status" value="1"/>
</dbReference>
<dbReference type="Proteomes" id="UP001596158">
    <property type="component" value="Unassembled WGS sequence"/>
</dbReference>
<sequence length="350" mass="38947">MQVQDLYLTNPLIKKKWQAFLTDCGITDFSENEVAKIDETIGIYDGETLVATGSIAGQVIKYVAVCQKGVTNGSRFNTILTELINRLMQRGIYHIFVFTKPKYVTSFEHVGFEKLAGTTKGVLLESGRPNINDYLSDIPHVVSSYDKKIAAIVMNANPFTLGHRYLIEKAAKENDSVYVFVVSQDASLFTTTERVKLVSAGVADLSNVTIVNGGDYMVSYTTFPAYFMQSADDVIAYQTTLDARLFKEKIAPELNITRRYLGSEPLSHTTNIYNQTLQRELTDNIAVSVVPRKESSTGQVISATTVRQAIATNQVKLIANMLPKTTMDFIKENMAVLQDRIKKGQKIHGN</sequence>
<feature type="domain" description="Citrate lyase ligase C-terminal" evidence="4">
    <location>
        <begin position="149"/>
        <end position="330"/>
    </location>
</feature>
<accession>A0ABW1RRP5</accession>
<evidence type="ECO:0000256" key="1">
    <source>
        <dbReference type="ARBA" id="ARBA00022741"/>
    </source>
</evidence>
<dbReference type="EMBL" id="JBHSSG010000007">
    <property type="protein sequence ID" value="MFC6178131.1"/>
    <property type="molecule type" value="Genomic_DNA"/>
</dbReference>
<keyword evidence="3 5" id="KW-0436">Ligase</keyword>
<dbReference type="InterPro" id="IPR014729">
    <property type="entry name" value="Rossmann-like_a/b/a_fold"/>
</dbReference>
<comment type="function">
    <text evidence="3">Acetylation of prosthetic group (2-(5''-phosphoribosyl)-3'-dephosphocoenzyme-A) of the gamma subunit of citrate lyase.</text>
</comment>
<proteinExistence type="predicted"/>
<name>A0ABW1RRP5_9LACO</name>
<reference evidence="6" key="1">
    <citation type="journal article" date="2019" name="Int. J. Syst. Evol. Microbiol.">
        <title>The Global Catalogue of Microorganisms (GCM) 10K type strain sequencing project: providing services to taxonomists for standard genome sequencing and annotation.</title>
        <authorList>
            <consortium name="The Broad Institute Genomics Platform"/>
            <consortium name="The Broad Institute Genome Sequencing Center for Infectious Disease"/>
            <person name="Wu L."/>
            <person name="Ma J."/>
        </authorList>
    </citation>
    <scope>NUCLEOTIDE SEQUENCE [LARGE SCALE GENOMIC DNA]</scope>
    <source>
        <strain evidence="6">CCM 8924</strain>
    </source>
</reference>
<dbReference type="SUPFAM" id="SSF52374">
    <property type="entry name" value="Nucleotidylyl transferase"/>
    <property type="match status" value="1"/>
</dbReference>
<comment type="caution">
    <text evidence="5">The sequence shown here is derived from an EMBL/GenBank/DDBJ whole genome shotgun (WGS) entry which is preliminary data.</text>
</comment>
<protein>
    <recommendedName>
        <fullName evidence="3">[Citrate [pro-3S]-lyase] ligase</fullName>
        <ecNumber evidence="3">6.2.1.22</ecNumber>
    </recommendedName>
</protein>
<gene>
    <name evidence="5" type="primary">citC</name>
    <name evidence="5" type="ORF">ACFQGR_01725</name>
</gene>
<evidence type="ECO:0000313" key="5">
    <source>
        <dbReference type="EMBL" id="MFC6178131.1"/>
    </source>
</evidence>
<comment type="catalytic activity">
    <reaction evidence="3">
        <text>holo-[citrate lyase ACP] + acetate + ATP = acetyl-[citrate lyase ACP] + AMP + diphosphate</text>
        <dbReference type="Rhea" id="RHEA:23788"/>
        <dbReference type="Rhea" id="RHEA-COMP:10158"/>
        <dbReference type="Rhea" id="RHEA-COMP:13710"/>
        <dbReference type="ChEBI" id="CHEBI:30089"/>
        <dbReference type="ChEBI" id="CHEBI:30616"/>
        <dbReference type="ChEBI" id="CHEBI:33019"/>
        <dbReference type="ChEBI" id="CHEBI:82683"/>
        <dbReference type="ChEBI" id="CHEBI:137976"/>
        <dbReference type="ChEBI" id="CHEBI:456215"/>
        <dbReference type="EC" id="6.2.1.22"/>
    </reaction>
</comment>